<protein>
    <submittedName>
        <fullName evidence="3">Glycosyl transferase family 2</fullName>
    </submittedName>
</protein>
<dbReference type="GO" id="GO:0016740">
    <property type="term" value="F:transferase activity"/>
    <property type="evidence" value="ECO:0007669"/>
    <property type="project" value="UniProtKB-KW"/>
</dbReference>
<dbReference type="Proteomes" id="UP000029736">
    <property type="component" value="Unassembled WGS sequence"/>
</dbReference>
<evidence type="ECO:0000313" key="3">
    <source>
        <dbReference type="EMBL" id="KGE87334.1"/>
    </source>
</evidence>
<keyword evidence="1" id="KW-0472">Membrane</keyword>
<keyword evidence="4" id="KW-1185">Reference proteome</keyword>
<name>A0A098S4U2_9BACT</name>
<feature type="transmembrane region" description="Helical" evidence="1">
    <location>
        <begin position="546"/>
        <end position="566"/>
    </location>
</feature>
<feature type="transmembrane region" description="Helical" evidence="1">
    <location>
        <begin position="260"/>
        <end position="280"/>
    </location>
</feature>
<keyword evidence="3" id="KW-0808">Transferase</keyword>
<dbReference type="CDD" id="cd04186">
    <property type="entry name" value="GT_2_like_c"/>
    <property type="match status" value="1"/>
</dbReference>
<dbReference type="Pfam" id="PF00535">
    <property type="entry name" value="Glycos_transf_2"/>
    <property type="match status" value="1"/>
</dbReference>
<feature type="transmembrane region" description="Helical" evidence="1">
    <location>
        <begin position="378"/>
        <end position="401"/>
    </location>
</feature>
<dbReference type="PANTHER" id="PTHR43179">
    <property type="entry name" value="RHAMNOSYLTRANSFERASE WBBL"/>
    <property type="match status" value="1"/>
</dbReference>
<feature type="transmembrane region" description="Helical" evidence="1">
    <location>
        <begin position="354"/>
        <end position="372"/>
    </location>
</feature>
<feature type="transmembrane region" description="Helical" evidence="1">
    <location>
        <begin position="324"/>
        <end position="342"/>
    </location>
</feature>
<feature type="transmembrane region" description="Helical" evidence="1">
    <location>
        <begin position="287"/>
        <end position="304"/>
    </location>
</feature>
<evidence type="ECO:0000313" key="4">
    <source>
        <dbReference type="Proteomes" id="UP000029736"/>
    </source>
</evidence>
<organism evidence="3 4">
    <name type="scientific">Phaeodactylibacter xiamenensis</name>
    <dbReference type="NCBI Taxonomy" id="1524460"/>
    <lineage>
        <taxon>Bacteria</taxon>
        <taxon>Pseudomonadati</taxon>
        <taxon>Bacteroidota</taxon>
        <taxon>Saprospiria</taxon>
        <taxon>Saprospirales</taxon>
        <taxon>Haliscomenobacteraceae</taxon>
        <taxon>Phaeodactylibacter</taxon>
    </lineage>
</organism>
<sequence length="656" mass="75171">MKLSVIIVNYNVKYFLEQALLSVRRASRGLEVETWVVDNNSVDDSVRMVQEKFPQVHLIQNQDNPGFSIANNQAVRQSKGEYVLLLNPDTVVEEDTFEKCITFMDAHPEAGGLGVRMIDGSGAFLPESKRGFPSPWVAFCKTVGLSRLFPKSRLFNRYHLGYLDEMETNEVEVLAGAFMFMRRSVLDEVGLLDEAFFMYGEDIDLSYRIIQGGYKNYYLPETSIIHYKGESTKKGSLNYVRAFYNAMIIFARKHFTGNKATLFVLMLQIAIYLRAGLTVVSNFLSRAYLPLLDGLVVYTGLFFLKDFWGAYHFKDPDYYSSSILYVNFPLYVGIWLLSIFFNGGYDERYRLRRLVRGVMLGTLVLLAVYGLLEQEYRNSRALILLGALWALTATVGVRMLMHFIAFRHLRIGEEGEMPIVIVGTVEESERVQQLLHKAEVHRPVVGTVAPANEPHDQTIYLSRLEQLEEVVHIYNIREVIFCSRDVPTQAVMQWMSRLGPAVNYKIVPRESMSIIGSSSRNTAGELYTIDIRYNIVQSMSQRNKRLFDISFALFLLLTLPLQAILVRRPLGLLRNSLWVLIGRYSWVGYAATDKEDVSLPAIRKGILSPLDGLRVHHVDQATRQRLNFFYAKDYNTGKDTEICWNAWRNLSRHTTS</sequence>
<dbReference type="InterPro" id="IPR001173">
    <property type="entry name" value="Glyco_trans_2-like"/>
</dbReference>
<evidence type="ECO:0000256" key="1">
    <source>
        <dbReference type="SAM" id="Phobius"/>
    </source>
</evidence>
<dbReference type="RefSeq" id="WP_044223052.1">
    <property type="nucleotide sequence ID" value="NZ_JBKAGJ010000009.1"/>
</dbReference>
<dbReference type="AlphaFoldDB" id="A0A098S4U2"/>
<keyword evidence="1" id="KW-0812">Transmembrane</keyword>
<reference evidence="3 4" key="1">
    <citation type="journal article" date="2014" name="Int. J. Syst. Evol. Microbiol.">
        <title>Phaeodactylibacter xiamenensis gen. nov., sp. nov., a member of the family Saprospiraceae isolated from the marine alga Phaeodactylum tricornutum.</title>
        <authorList>
            <person name="Chen Z.Jr."/>
            <person name="Lei X."/>
            <person name="Lai Q."/>
            <person name="Li Y."/>
            <person name="Zhang B."/>
            <person name="Zhang J."/>
            <person name="Zhang H."/>
            <person name="Yang L."/>
            <person name="Zheng W."/>
            <person name="Tian Y."/>
            <person name="Yu Z."/>
            <person name="Xu H.Jr."/>
            <person name="Zheng T."/>
        </authorList>
    </citation>
    <scope>NUCLEOTIDE SEQUENCE [LARGE SCALE GENOMIC DNA]</scope>
    <source>
        <strain evidence="3 4">KD52</strain>
    </source>
</reference>
<proteinExistence type="predicted"/>
<accession>A0A098S4U2</accession>
<dbReference type="PANTHER" id="PTHR43179:SF7">
    <property type="entry name" value="RHAMNOSYLTRANSFERASE WBBL"/>
    <property type="match status" value="1"/>
</dbReference>
<dbReference type="EMBL" id="JPOS01000038">
    <property type="protein sequence ID" value="KGE87334.1"/>
    <property type="molecule type" value="Genomic_DNA"/>
</dbReference>
<gene>
    <name evidence="3" type="ORF">IX84_17070</name>
</gene>
<dbReference type="SUPFAM" id="SSF53448">
    <property type="entry name" value="Nucleotide-diphospho-sugar transferases"/>
    <property type="match status" value="1"/>
</dbReference>
<keyword evidence="1" id="KW-1133">Transmembrane helix</keyword>
<dbReference type="Gene3D" id="3.90.550.10">
    <property type="entry name" value="Spore Coat Polysaccharide Biosynthesis Protein SpsA, Chain A"/>
    <property type="match status" value="1"/>
</dbReference>
<comment type="caution">
    <text evidence="3">The sequence shown here is derived from an EMBL/GenBank/DDBJ whole genome shotgun (WGS) entry which is preliminary data.</text>
</comment>
<dbReference type="STRING" id="1524460.IX84_17070"/>
<evidence type="ECO:0000259" key="2">
    <source>
        <dbReference type="Pfam" id="PF00535"/>
    </source>
</evidence>
<feature type="domain" description="Glycosyltransferase 2-like" evidence="2">
    <location>
        <begin position="4"/>
        <end position="189"/>
    </location>
</feature>
<dbReference type="OrthoDB" id="9771846at2"/>
<dbReference type="InterPro" id="IPR029044">
    <property type="entry name" value="Nucleotide-diphossugar_trans"/>
</dbReference>